<dbReference type="GeneTree" id="ENSGT00390000009819"/>
<evidence type="ECO:0000313" key="6">
    <source>
        <dbReference type="Ensembl" id="ENSUMAP00000002033"/>
    </source>
</evidence>
<organism evidence="6">
    <name type="scientific">Ursus maritimus</name>
    <name type="common">Polar bear</name>
    <name type="synonym">Thalarctos maritimus</name>
    <dbReference type="NCBI Taxonomy" id="29073"/>
    <lineage>
        <taxon>Eukaryota</taxon>
        <taxon>Metazoa</taxon>
        <taxon>Chordata</taxon>
        <taxon>Craniata</taxon>
        <taxon>Vertebrata</taxon>
        <taxon>Euteleostomi</taxon>
        <taxon>Mammalia</taxon>
        <taxon>Eutheria</taxon>
        <taxon>Laurasiatheria</taxon>
        <taxon>Carnivora</taxon>
        <taxon>Caniformia</taxon>
        <taxon>Ursidae</taxon>
        <taxon>Ursus</taxon>
    </lineage>
</organism>
<dbReference type="SMART" id="SM01405">
    <property type="entry name" value="Ribosomal_S6e"/>
    <property type="match status" value="1"/>
</dbReference>
<evidence type="ECO:0000256" key="2">
    <source>
        <dbReference type="ARBA" id="ARBA00022980"/>
    </source>
</evidence>
<dbReference type="OMA" id="GEECKGY"/>
<evidence type="ECO:0000256" key="1">
    <source>
        <dbReference type="ARBA" id="ARBA00009312"/>
    </source>
</evidence>
<dbReference type="GO" id="GO:0005840">
    <property type="term" value="C:ribosome"/>
    <property type="evidence" value="ECO:0007669"/>
    <property type="project" value="UniProtKB-KW"/>
</dbReference>
<keyword evidence="2" id="KW-0689">Ribosomal protein</keyword>
<evidence type="ECO:0000256" key="5">
    <source>
        <dbReference type="ARBA" id="ARBA00035403"/>
    </source>
</evidence>
<evidence type="ECO:0000256" key="4">
    <source>
        <dbReference type="ARBA" id="ARBA00035278"/>
    </source>
</evidence>
<keyword evidence="3" id="KW-0687">Ribonucleoprotein</keyword>
<comment type="similarity">
    <text evidence="1">Belongs to the eukaryotic ribosomal protein eS6 family.</text>
</comment>
<proteinExistence type="inferred from homology"/>
<dbReference type="PANTHER" id="PTHR11502">
    <property type="entry name" value="40S RIBOSOMAL PROTEIN S6"/>
    <property type="match status" value="1"/>
</dbReference>
<reference evidence="6" key="1">
    <citation type="submission" date="2019-03" db="UniProtKB">
        <authorList>
            <consortium name="Ensembl"/>
        </authorList>
    </citation>
    <scope>IDENTIFICATION</scope>
</reference>
<dbReference type="InterPro" id="IPR001377">
    <property type="entry name" value="Ribosomal_eS6"/>
</dbReference>
<dbReference type="Pfam" id="PF01092">
    <property type="entry name" value="Ribosomal_S6e"/>
    <property type="match status" value="1"/>
</dbReference>
<dbReference type="AlphaFoldDB" id="A0A452T2C8"/>
<dbReference type="GO" id="GO:1990904">
    <property type="term" value="C:ribonucleoprotein complex"/>
    <property type="evidence" value="ECO:0007669"/>
    <property type="project" value="UniProtKB-KW"/>
</dbReference>
<protein>
    <recommendedName>
        <fullName evidence="4">Small ribosomal subunit protein eS6</fullName>
    </recommendedName>
    <alternativeName>
        <fullName evidence="5">40S ribosomal protein S6</fullName>
    </alternativeName>
</protein>
<name>A0A452T2C8_URSMA</name>
<accession>A0A452T2C8</accession>
<dbReference type="GO" id="GO:0003735">
    <property type="term" value="F:structural constituent of ribosome"/>
    <property type="evidence" value="ECO:0007669"/>
    <property type="project" value="InterPro"/>
</dbReference>
<evidence type="ECO:0000256" key="3">
    <source>
        <dbReference type="ARBA" id="ARBA00023274"/>
    </source>
</evidence>
<dbReference type="Ensembl" id="ENSUMAT00000002523.1">
    <property type="protein sequence ID" value="ENSUMAP00000002033.1"/>
    <property type="gene ID" value="ENSUMAG00000001853.1"/>
</dbReference>
<sequence length="75" mass="8164">MKLNISFPATGCQKLTEVDDDHKLHTFYENQIATEVAADAGGEEEWEGCVVGISGGDDKQDFPMKQGVLMSTTVE</sequence>
<dbReference type="GO" id="GO:0006412">
    <property type="term" value="P:translation"/>
    <property type="evidence" value="ECO:0007669"/>
    <property type="project" value="InterPro"/>
</dbReference>